<dbReference type="InterPro" id="IPR001173">
    <property type="entry name" value="Glyco_trans_2-like"/>
</dbReference>
<dbReference type="PANTHER" id="PTHR43685:SF2">
    <property type="entry name" value="GLYCOSYLTRANSFERASE 2-LIKE DOMAIN-CONTAINING PROTEIN"/>
    <property type="match status" value="1"/>
</dbReference>
<dbReference type="RefSeq" id="WP_307256446.1">
    <property type="nucleotide sequence ID" value="NZ_JAUSUC010000007.1"/>
</dbReference>
<dbReference type="Proteomes" id="UP001237207">
    <property type="component" value="Unassembled WGS sequence"/>
</dbReference>
<comment type="caution">
    <text evidence="2">The sequence shown here is derived from an EMBL/GenBank/DDBJ whole genome shotgun (WGS) entry which is preliminary data.</text>
</comment>
<gene>
    <name evidence="2" type="ORF">J2S13_000853</name>
</gene>
<dbReference type="AlphaFoldDB" id="A0AAJ1WFY1"/>
<proteinExistence type="predicted"/>
<dbReference type="SUPFAM" id="SSF53448">
    <property type="entry name" value="Nucleotide-diphospho-sugar transferases"/>
    <property type="match status" value="1"/>
</dbReference>
<dbReference type="EMBL" id="JAUSUC010000007">
    <property type="protein sequence ID" value="MDQ0214457.1"/>
    <property type="molecule type" value="Genomic_DNA"/>
</dbReference>
<reference evidence="2" key="1">
    <citation type="submission" date="2023-07" db="EMBL/GenBank/DDBJ databases">
        <title>Genomic Encyclopedia of Type Strains, Phase IV (KMG-IV): sequencing the most valuable type-strain genomes for metagenomic binning, comparative biology and taxonomic classification.</title>
        <authorList>
            <person name="Goeker M."/>
        </authorList>
    </citation>
    <scope>NUCLEOTIDE SEQUENCE</scope>
    <source>
        <strain evidence="2">DSM 23947</strain>
    </source>
</reference>
<feature type="domain" description="Glycosyltransferase 2-like" evidence="1">
    <location>
        <begin position="6"/>
        <end position="126"/>
    </location>
</feature>
<evidence type="ECO:0000313" key="3">
    <source>
        <dbReference type="Proteomes" id="UP001237207"/>
    </source>
</evidence>
<keyword evidence="3" id="KW-1185">Reference proteome</keyword>
<evidence type="ECO:0000313" key="2">
    <source>
        <dbReference type="EMBL" id="MDQ0214457.1"/>
    </source>
</evidence>
<dbReference type="InterPro" id="IPR050834">
    <property type="entry name" value="Glycosyltransf_2"/>
</dbReference>
<accession>A0AAJ1WFY1</accession>
<dbReference type="InterPro" id="IPR029044">
    <property type="entry name" value="Nucleotide-diphossugar_trans"/>
</dbReference>
<dbReference type="Gene3D" id="3.90.550.10">
    <property type="entry name" value="Spore Coat Polysaccharide Biosynthesis Protein SpsA, Chain A"/>
    <property type="match status" value="1"/>
</dbReference>
<evidence type="ECO:0000259" key="1">
    <source>
        <dbReference type="Pfam" id="PF00535"/>
    </source>
</evidence>
<sequence>MSTLISVILTSYNKPQLISQAIESVIKQSYSNWELFIMDDHSNQETVRVIQKYLDDPRISYFNSHIQDSERHKTTRYATLINKAIPMTSGQYITYLTDDNFFLPERFATMIDVFKKNSKIEIVYSQQLVRMTNQFGEIENETLRKTYGVLNNAVGLVDHCSIMHTRKIANDIFRKYGTYWDDHPTYWFNGDAAFWRRLTEFQPFYPIQQPLDIAIKDPQSFQRLYHHLPKDLPNGVLVKSPKSEIYLMDNDQRRKISHKVFERLKYEHDLIVTIPDPILFKYKEGIPIDIHVFENLAMMPTQRLVKSDHSPNIYFLQNHQKHLIPNERAFRDYKFKQKNIVIVDDQLLSYVPEGKEMKELYKDPSILPDGILFKCESFFLSSNHFLHPIDKEVAMKLNLPISDPVIVDDRFIKRFPRGVPYKWEIRV</sequence>
<protein>
    <submittedName>
        <fullName evidence="2">Spore maturation protein CgeD</fullName>
    </submittedName>
</protein>
<dbReference type="PANTHER" id="PTHR43685">
    <property type="entry name" value="GLYCOSYLTRANSFERASE"/>
    <property type="match status" value="1"/>
</dbReference>
<dbReference type="CDD" id="cd00761">
    <property type="entry name" value="Glyco_tranf_GTA_type"/>
    <property type="match status" value="1"/>
</dbReference>
<name>A0AAJ1WFY1_9BACI</name>
<organism evidence="2 3">
    <name type="scientific">Oikeobacillus pervagus</name>
    <dbReference type="NCBI Taxonomy" id="1325931"/>
    <lineage>
        <taxon>Bacteria</taxon>
        <taxon>Bacillati</taxon>
        <taxon>Bacillota</taxon>
        <taxon>Bacilli</taxon>
        <taxon>Bacillales</taxon>
        <taxon>Bacillaceae</taxon>
        <taxon>Oikeobacillus</taxon>
    </lineage>
</organism>
<dbReference type="Pfam" id="PF00535">
    <property type="entry name" value="Glycos_transf_2"/>
    <property type="match status" value="1"/>
</dbReference>